<reference evidence="1 2" key="1">
    <citation type="submission" date="2020-08" db="EMBL/GenBank/DDBJ databases">
        <title>Sequencing the genomes of 1000 actinobacteria strains.</title>
        <authorList>
            <person name="Klenk H.-P."/>
        </authorList>
    </citation>
    <scope>NUCLEOTIDE SEQUENCE [LARGE SCALE GENOMIC DNA]</scope>
    <source>
        <strain evidence="1 2">DSM 46659</strain>
    </source>
</reference>
<evidence type="ECO:0000313" key="2">
    <source>
        <dbReference type="Proteomes" id="UP000546642"/>
    </source>
</evidence>
<sequence>MAWTSLPRLGPVPEKGTVVALAARRVDVCVVNDRLTSTDAPS</sequence>
<proteinExistence type="predicted"/>
<comment type="caution">
    <text evidence="1">The sequence shown here is derived from an EMBL/GenBank/DDBJ whole genome shotgun (WGS) entry which is preliminary data.</text>
</comment>
<dbReference type="EMBL" id="JACHDS010000001">
    <property type="protein sequence ID" value="MBB6171048.1"/>
    <property type="molecule type" value="Genomic_DNA"/>
</dbReference>
<keyword evidence="2" id="KW-1185">Reference proteome</keyword>
<organism evidence="1 2">
    <name type="scientific">Nocardiopsis mwathae</name>
    <dbReference type="NCBI Taxonomy" id="1472723"/>
    <lineage>
        <taxon>Bacteria</taxon>
        <taxon>Bacillati</taxon>
        <taxon>Actinomycetota</taxon>
        <taxon>Actinomycetes</taxon>
        <taxon>Streptosporangiales</taxon>
        <taxon>Nocardiopsidaceae</taxon>
        <taxon>Nocardiopsis</taxon>
    </lineage>
</organism>
<keyword evidence="1" id="KW-0347">Helicase</keyword>
<protein>
    <submittedName>
        <fullName evidence="1">Late competence protein required for DNA uptake (Superfamily II DNA/RNA helicase)</fullName>
    </submittedName>
</protein>
<name>A0A7X0D499_9ACTN</name>
<keyword evidence="1" id="KW-0378">Hydrolase</keyword>
<keyword evidence="1" id="KW-0547">Nucleotide-binding</keyword>
<gene>
    <name evidence="1" type="ORF">HNR23_001108</name>
</gene>
<dbReference type="Proteomes" id="UP000546642">
    <property type="component" value="Unassembled WGS sequence"/>
</dbReference>
<dbReference type="RefSeq" id="WP_281381825.1">
    <property type="nucleotide sequence ID" value="NZ_JACHDS010000001.1"/>
</dbReference>
<dbReference type="AlphaFoldDB" id="A0A7X0D499"/>
<keyword evidence="1" id="KW-0067">ATP-binding</keyword>
<dbReference type="GO" id="GO:0004386">
    <property type="term" value="F:helicase activity"/>
    <property type="evidence" value="ECO:0007669"/>
    <property type="project" value="UniProtKB-KW"/>
</dbReference>
<evidence type="ECO:0000313" key="1">
    <source>
        <dbReference type="EMBL" id="MBB6171048.1"/>
    </source>
</evidence>
<accession>A0A7X0D499</accession>